<keyword evidence="1" id="KW-0732">Signal</keyword>
<reference evidence="2" key="1">
    <citation type="journal article" date="2020" name="Stud. Mycol.">
        <title>101 Dothideomycetes genomes: a test case for predicting lifestyles and emergence of pathogens.</title>
        <authorList>
            <person name="Haridas S."/>
            <person name="Albert R."/>
            <person name="Binder M."/>
            <person name="Bloem J."/>
            <person name="Labutti K."/>
            <person name="Salamov A."/>
            <person name="Andreopoulos B."/>
            <person name="Baker S."/>
            <person name="Barry K."/>
            <person name="Bills G."/>
            <person name="Bluhm B."/>
            <person name="Cannon C."/>
            <person name="Castanera R."/>
            <person name="Culley D."/>
            <person name="Daum C."/>
            <person name="Ezra D."/>
            <person name="Gonzalez J."/>
            <person name="Henrissat B."/>
            <person name="Kuo A."/>
            <person name="Liang C."/>
            <person name="Lipzen A."/>
            <person name="Lutzoni F."/>
            <person name="Magnuson J."/>
            <person name="Mondo S."/>
            <person name="Nolan M."/>
            <person name="Ohm R."/>
            <person name="Pangilinan J."/>
            <person name="Park H.-J."/>
            <person name="Ramirez L."/>
            <person name="Alfaro M."/>
            <person name="Sun H."/>
            <person name="Tritt A."/>
            <person name="Yoshinaga Y."/>
            <person name="Zwiers L.-H."/>
            <person name="Turgeon B."/>
            <person name="Goodwin S."/>
            <person name="Spatafora J."/>
            <person name="Crous P."/>
            <person name="Grigoriev I."/>
        </authorList>
    </citation>
    <scope>NUCLEOTIDE SEQUENCE</scope>
    <source>
        <strain evidence="2">CBS 116005</strain>
    </source>
</reference>
<organism evidence="2 3">
    <name type="scientific">Teratosphaeria nubilosa</name>
    <dbReference type="NCBI Taxonomy" id="161662"/>
    <lineage>
        <taxon>Eukaryota</taxon>
        <taxon>Fungi</taxon>
        <taxon>Dikarya</taxon>
        <taxon>Ascomycota</taxon>
        <taxon>Pezizomycotina</taxon>
        <taxon>Dothideomycetes</taxon>
        <taxon>Dothideomycetidae</taxon>
        <taxon>Mycosphaerellales</taxon>
        <taxon>Teratosphaeriaceae</taxon>
        <taxon>Teratosphaeria</taxon>
    </lineage>
</organism>
<accession>A0A6G1LH13</accession>
<feature type="chain" id="PRO_5026065062" description="Galactose-binding like protein" evidence="1">
    <location>
        <begin position="19"/>
        <end position="187"/>
    </location>
</feature>
<dbReference type="EMBL" id="ML995817">
    <property type="protein sequence ID" value="KAF2771859.1"/>
    <property type="molecule type" value="Genomic_DNA"/>
</dbReference>
<dbReference type="OrthoDB" id="10429273at2759"/>
<evidence type="ECO:0008006" key="4">
    <source>
        <dbReference type="Google" id="ProtNLM"/>
    </source>
</evidence>
<name>A0A6G1LH13_9PEZI</name>
<gene>
    <name evidence="2" type="ORF">EJ03DRAFT_372434</name>
</gene>
<dbReference type="AlphaFoldDB" id="A0A6G1LH13"/>
<feature type="signal peptide" evidence="1">
    <location>
        <begin position="1"/>
        <end position="18"/>
    </location>
</feature>
<evidence type="ECO:0000313" key="3">
    <source>
        <dbReference type="Proteomes" id="UP000799436"/>
    </source>
</evidence>
<dbReference type="Proteomes" id="UP000799436">
    <property type="component" value="Unassembled WGS sequence"/>
</dbReference>
<proteinExistence type="predicted"/>
<sequence>MRLTSVLGAFLLLRLACSLPSPPTKKDVPTLQVREALIEDEQLEGISHLETRTISDYFCLRSTRVGSSSNPPVPLDTEISWQLRTESDTPFDRAPPFRFENIIGTNTVTFLAIRRPIAASARFMGVLFLRNTGNSPRHVSVLRNPPPGQAGPLDVCIATYEVPPQSESRAHEFEWSPSATYTLRLND</sequence>
<keyword evidence="3" id="KW-1185">Reference proteome</keyword>
<protein>
    <recommendedName>
        <fullName evidence="4">Galactose-binding like protein</fullName>
    </recommendedName>
</protein>
<evidence type="ECO:0000256" key="1">
    <source>
        <dbReference type="SAM" id="SignalP"/>
    </source>
</evidence>
<evidence type="ECO:0000313" key="2">
    <source>
        <dbReference type="EMBL" id="KAF2771859.1"/>
    </source>
</evidence>